<dbReference type="RefSeq" id="YP_007674117.1">
    <property type="nucleotide sequence ID" value="NC_020848.1"/>
</dbReference>
<proteinExistence type="predicted"/>
<reference evidence="1 2" key="1">
    <citation type="submission" date="2010-11" db="EMBL/GenBank/DDBJ databases">
        <title>The Genome Sequence of Vibrio phage VBP47.</title>
        <authorList>
            <consortium name="The Broad Institute Genome Sequencing Platform"/>
            <person name="Henn M.R."/>
            <person name="Wharam S."/>
            <person name="Gilg I."/>
            <person name="Martinez Martinez J."/>
            <person name="Wilson W."/>
            <person name="Levin J."/>
            <person name="Malboeuf C."/>
            <person name="Casali M."/>
            <person name="Russ C."/>
            <person name="Lennon N."/>
            <person name="Chapman S.B."/>
            <person name="Erlich R."/>
            <person name="Young S.K."/>
            <person name="Yandava C."/>
            <person name="Zeng Q."/>
            <person name="Fitzgerald M.F."/>
            <person name="Alvarado L."/>
            <person name="Anderson S."/>
            <person name="Berlin A."/>
            <person name="Chen Z."/>
            <person name="Freedman E."/>
            <person name="Gellesch M."/>
            <person name="Goldberg J."/>
            <person name="Green L."/>
            <person name="Griggs A."/>
            <person name="Gujja S."/>
            <person name="Heilman E."/>
            <person name="Heiman D."/>
            <person name="Hollinger A."/>
            <person name="Howarth C."/>
            <person name="Larson L."/>
            <person name="Mehta T."/>
            <person name="Neiman D."/>
            <person name="Pearson M."/>
            <person name="Roberts A."/>
            <person name="Ryan E."/>
            <person name="Saif S."/>
            <person name="Shea T."/>
            <person name="Shenoy N."/>
            <person name="Sisk P."/>
            <person name="Stolte C."/>
            <person name="Sykes S."/>
            <person name="White J."/>
            <person name="Haas B."/>
            <person name="Nusbaum C."/>
            <person name="Birren B."/>
        </authorList>
    </citation>
    <scope>NUCLEOTIDE SEQUENCE [LARGE SCALE GENOMIC DNA]</scope>
    <source>
        <strain evidence="1 2">VBP47</strain>
    </source>
</reference>
<dbReference type="Proteomes" id="UP000204031">
    <property type="component" value="Segment"/>
</dbReference>
<organism evidence="1 2">
    <name type="scientific">Vibrio phage VBP47</name>
    <dbReference type="NCBI Taxonomy" id="754073"/>
    <lineage>
        <taxon>Viruses</taxon>
        <taxon>Duplodnaviria</taxon>
        <taxon>Heunggongvirae</taxon>
        <taxon>Uroviricota</taxon>
        <taxon>Caudoviricetes</taxon>
        <taxon>Schitoviridae</taxon>
        <taxon>Fuhrmanvirinae</taxon>
        <taxon>Stoningtonvirus</taxon>
        <taxon>Stoningtonvirus VBP47</taxon>
    </lineage>
</organism>
<evidence type="ECO:0000313" key="2">
    <source>
        <dbReference type="Proteomes" id="UP000204031"/>
    </source>
</evidence>
<gene>
    <name evidence="1" type="ORF">VPNG_00022</name>
</gene>
<protein>
    <submittedName>
        <fullName evidence="1">Uncharacterized protein</fullName>
    </submittedName>
</protein>
<keyword evidence="2" id="KW-1185">Reference proteome</keyword>
<name>M4SQJ3_9CAUD</name>
<sequence>MAKLRKLLAKQEKLATEVAGLDAFLATVNGHAPLELRAGDEVIIFEPQDITEELPIIQYVAGMREERAVKLAKANRKVAALEELASE</sequence>
<dbReference type="EMBL" id="HQ634194">
    <property type="protein sequence ID" value="AGH57046.1"/>
    <property type="molecule type" value="Genomic_DNA"/>
</dbReference>
<dbReference type="GeneID" id="15010649"/>
<evidence type="ECO:0000313" key="1">
    <source>
        <dbReference type="EMBL" id="AGH57046.1"/>
    </source>
</evidence>
<accession>M4SQJ3</accession>
<dbReference type="KEGG" id="vg:15010649"/>